<proteinExistence type="predicted"/>
<gene>
    <name evidence="5" type="ORF">ACFO6W_08500</name>
</gene>
<dbReference type="Gene3D" id="3.40.50.2300">
    <property type="match status" value="2"/>
</dbReference>
<dbReference type="InterPro" id="IPR036388">
    <property type="entry name" value="WH-like_DNA-bd_sf"/>
</dbReference>
<evidence type="ECO:0000259" key="4">
    <source>
        <dbReference type="PROSITE" id="PS50949"/>
    </source>
</evidence>
<dbReference type="Pfam" id="PF13377">
    <property type="entry name" value="Peripla_BP_3"/>
    <property type="match status" value="1"/>
</dbReference>
<dbReference type="PRINTS" id="PR00035">
    <property type="entry name" value="HTHGNTR"/>
</dbReference>
<dbReference type="PROSITE" id="PS50949">
    <property type="entry name" value="HTH_GNTR"/>
    <property type="match status" value="1"/>
</dbReference>
<dbReference type="InterPro" id="IPR028082">
    <property type="entry name" value="Peripla_BP_I"/>
</dbReference>
<protein>
    <submittedName>
        <fullName evidence="5">GntR family transcriptional regulator</fullName>
    </submittedName>
</protein>
<dbReference type="SUPFAM" id="SSF46785">
    <property type="entry name" value="Winged helix' DNA-binding domain"/>
    <property type="match status" value="1"/>
</dbReference>
<dbReference type="Proteomes" id="UP001596023">
    <property type="component" value="Unassembled WGS sequence"/>
</dbReference>
<dbReference type="Gene3D" id="1.10.10.10">
    <property type="entry name" value="Winged helix-like DNA-binding domain superfamily/Winged helix DNA-binding domain"/>
    <property type="match status" value="1"/>
</dbReference>
<keyword evidence="2" id="KW-0238">DNA-binding</keyword>
<dbReference type="InterPro" id="IPR046335">
    <property type="entry name" value="LacI/GalR-like_sensor"/>
</dbReference>
<name>A0ABV9KUY9_9BACT</name>
<keyword evidence="1" id="KW-0805">Transcription regulation</keyword>
<accession>A0ABV9KUY9</accession>
<dbReference type="PANTHER" id="PTHR30146">
    <property type="entry name" value="LACI-RELATED TRANSCRIPTIONAL REPRESSOR"/>
    <property type="match status" value="1"/>
</dbReference>
<keyword evidence="3" id="KW-0804">Transcription</keyword>
<dbReference type="RefSeq" id="WP_379995282.1">
    <property type="nucleotide sequence ID" value="NZ_JBHSGN010000062.1"/>
</dbReference>
<evidence type="ECO:0000313" key="6">
    <source>
        <dbReference type="Proteomes" id="UP001596023"/>
    </source>
</evidence>
<organism evidence="5 6">
    <name type="scientific">Dysgonomonas termitidis</name>
    <dbReference type="NCBI Taxonomy" id="1516126"/>
    <lineage>
        <taxon>Bacteria</taxon>
        <taxon>Pseudomonadati</taxon>
        <taxon>Bacteroidota</taxon>
        <taxon>Bacteroidia</taxon>
        <taxon>Bacteroidales</taxon>
        <taxon>Dysgonomonadaceae</taxon>
        <taxon>Dysgonomonas</taxon>
    </lineage>
</organism>
<sequence>MSIKWSYKTIYDVLKNEIINNVYPFESYLPTESVLAEKYSVSRPTIAKVYNTLQDEGYVVKRPGMGTTVIYKTQKDIPLFGLLLPGAGESEIFSIINERFLNQSKKGLFNCLWEGTTTSNAELRRDLIEKCTMDYINQHVDGIFFAPLERIRDAEKFNKEICKKLEDAGIPIVLIDRDILDFPLRSRFDLVCLDNFHAGYIMAQHLIKAGCEKIYFFSRPDSANSVNMRFYGVSAAMQDSDLQFTKSNIVMGNPEDTELVKSLKIIPRKTGIICANDSTAAVLMSSIDGLGIKITSDVLVAGYDDMKYADHLKYPLTSFRQPCTNITDVAIDMMFLRLKNPSPKALTVNLEGTLLARESSRFI</sequence>
<feature type="domain" description="HTH gntR-type" evidence="4">
    <location>
        <begin position="4"/>
        <end position="72"/>
    </location>
</feature>
<dbReference type="InterPro" id="IPR036390">
    <property type="entry name" value="WH_DNA-bd_sf"/>
</dbReference>
<dbReference type="SMART" id="SM00345">
    <property type="entry name" value="HTH_GNTR"/>
    <property type="match status" value="1"/>
</dbReference>
<dbReference type="InterPro" id="IPR000524">
    <property type="entry name" value="Tscrpt_reg_HTH_GntR"/>
</dbReference>
<evidence type="ECO:0000256" key="1">
    <source>
        <dbReference type="ARBA" id="ARBA00023015"/>
    </source>
</evidence>
<evidence type="ECO:0000313" key="5">
    <source>
        <dbReference type="EMBL" id="MFC4673727.1"/>
    </source>
</evidence>
<dbReference type="CDD" id="cd06267">
    <property type="entry name" value="PBP1_LacI_sugar_binding-like"/>
    <property type="match status" value="1"/>
</dbReference>
<keyword evidence="6" id="KW-1185">Reference proteome</keyword>
<comment type="caution">
    <text evidence="5">The sequence shown here is derived from an EMBL/GenBank/DDBJ whole genome shotgun (WGS) entry which is preliminary data.</text>
</comment>
<dbReference type="EMBL" id="JBHSGN010000062">
    <property type="protein sequence ID" value="MFC4673727.1"/>
    <property type="molecule type" value="Genomic_DNA"/>
</dbReference>
<evidence type="ECO:0000256" key="3">
    <source>
        <dbReference type="ARBA" id="ARBA00023163"/>
    </source>
</evidence>
<dbReference type="SUPFAM" id="SSF53822">
    <property type="entry name" value="Periplasmic binding protein-like I"/>
    <property type="match status" value="1"/>
</dbReference>
<dbReference type="PANTHER" id="PTHR30146:SF154">
    <property type="entry name" value="TRANSCRIPTION REGULATOR, MEMBER OF GALR FAMILY"/>
    <property type="match status" value="1"/>
</dbReference>
<reference evidence="6" key="1">
    <citation type="journal article" date="2019" name="Int. J. Syst. Evol. Microbiol.">
        <title>The Global Catalogue of Microorganisms (GCM) 10K type strain sequencing project: providing services to taxonomists for standard genome sequencing and annotation.</title>
        <authorList>
            <consortium name="The Broad Institute Genomics Platform"/>
            <consortium name="The Broad Institute Genome Sequencing Center for Infectious Disease"/>
            <person name="Wu L."/>
            <person name="Ma J."/>
        </authorList>
    </citation>
    <scope>NUCLEOTIDE SEQUENCE [LARGE SCALE GENOMIC DNA]</scope>
    <source>
        <strain evidence="6">CCUG 66188</strain>
    </source>
</reference>
<evidence type="ECO:0000256" key="2">
    <source>
        <dbReference type="ARBA" id="ARBA00023125"/>
    </source>
</evidence>
<dbReference type="CDD" id="cd07377">
    <property type="entry name" value="WHTH_GntR"/>
    <property type="match status" value="1"/>
</dbReference>
<dbReference type="Pfam" id="PF00392">
    <property type="entry name" value="GntR"/>
    <property type="match status" value="1"/>
</dbReference>